<evidence type="ECO:0000313" key="1">
    <source>
        <dbReference type="EMBL" id="KAF2614628.1"/>
    </source>
</evidence>
<protein>
    <submittedName>
        <fullName evidence="1">Uncharacterized protein</fullName>
    </submittedName>
</protein>
<gene>
    <name evidence="1" type="ORF">F2Q70_00008949</name>
</gene>
<dbReference type="EMBL" id="QGKY02000089">
    <property type="protein sequence ID" value="KAF2614628.1"/>
    <property type="molecule type" value="Genomic_DNA"/>
</dbReference>
<reference evidence="1" key="1">
    <citation type="submission" date="2019-12" db="EMBL/GenBank/DDBJ databases">
        <title>Genome sequencing and annotation of Brassica cretica.</title>
        <authorList>
            <person name="Studholme D.J."/>
            <person name="Sarris P.F."/>
        </authorList>
    </citation>
    <scope>NUCLEOTIDE SEQUENCE</scope>
    <source>
        <strain evidence="1">PFS-102/07</strain>
        <tissue evidence="1">Leaf</tissue>
    </source>
</reference>
<name>A0A8S9M986_BRACR</name>
<accession>A0A8S9M986</accession>
<sequence length="183" mass="20918">MTNRSGSCSTSSGWTRVRTHGIRIRCSCGEGVIELISKSDPNPYHRYYQCCYAAQRKFISFPFLSFPSLSQGFSVHLSLLSHHELRSKNSRHGSMGKKMNKREKKKIKEHFDMIGYVTDAYYGIPSRFPCGERVINEVSPKPKYPTDFDIFMGVDTSHARTSRTMASTFINQGLSVSRKRFIN</sequence>
<proteinExistence type="predicted"/>
<comment type="caution">
    <text evidence="1">The sequence shown here is derived from an EMBL/GenBank/DDBJ whole genome shotgun (WGS) entry which is preliminary data.</text>
</comment>
<organism evidence="1">
    <name type="scientific">Brassica cretica</name>
    <name type="common">Mustard</name>
    <dbReference type="NCBI Taxonomy" id="69181"/>
    <lineage>
        <taxon>Eukaryota</taxon>
        <taxon>Viridiplantae</taxon>
        <taxon>Streptophyta</taxon>
        <taxon>Embryophyta</taxon>
        <taxon>Tracheophyta</taxon>
        <taxon>Spermatophyta</taxon>
        <taxon>Magnoliopsida</taxon>
        <taxon>eudicotyledons</taxon>
        <taxon>Gunneridae</taxon>
        <taxon>Pentapetalae</taxon>
        <taxon>rosids</taxon>
        <taxon>malvids</taxon>
        <taxon>Brassicales</taxon>
        <taxon>Brassicaceae</taxon>
        <taxon>Brassiceae</taxon>
        <taxon>Brassica</taxon>
    </lineage>
</organism>
<dbReference type="AlphaFoldDB" id="A0A8S9M986"/>